<accession>A0A0U1KVJ1</accession>
<evidence type="ECO:0000313" key="1">
    <source>
        <dbReference type="EMBL" id="CQR71149.1"/>
    </source>
</evidence>
<dbReference type="AlphaFoldDB" id="A0A0U1KVJ1"/>
<gene>
    <name evidence="1" type="ORF">SpAn4DRAFT_2127</name>
</gene>
<keyword evidence="2" id="KW-1185">Reference proteome</keyword>
<dbReference type="EMBL" id="CTRP01000003">
    <property type="protein sequence ID" value="CQR71149.1"/>
    <property type="molecule type" value="Genomic_DNA"/>
</dbReference>
<evidence type="ECO:0000313" key="2">
    <source>
        <dbReference type="Proteomes" id="UP000049855"/>
    </source>
</evidence>
<proteinExistence type="predicted"/>
<reference evidence="2" key="1">
    <citation type="submission" date="2015-03" db="EMBL/GenBank/DDBJ databases">
        <authorList>
            <person name="Nijsse Bart"/>
        </authorList>
    </citation>
    <scope>NUCLEOTIDE SEQUENCE [LARGE SCALE GENOMIC DNA]</scope>
</reference>
<protein>
    <submittedName>
        <fullName evidence="1">Uncharacterized protein</fullName>
    </submittedName>
</protein>
<name>A0A0U1KVJ1_9FIRM</name>
<sequence>MLAKTSLVCQKQYPHIYVEKHQVPQKKGAKRSKQQCGK</sequence>
<organism evidence="1 2">
    <name type="scientific">Sporomusa ovata</name>
    <dbReference type="NCBI Taxonomy" id="2378"/>
    <lineage>
        <taxon>Bacteria</taxon>
        <taxon>Bacillati</taxon>
        <taxon>Bacillota</taxon>
        <taxon>Negativicutes</taxon>
        <taxon>Selenomonadales</taxon>
        <taxon>Sporomusaceae</taxon>
        <taxon>Sporomusa</taxon>
    </lineage>
</organism>
<dbReference type="Proteomes" id="UP000049855">
    <property type="component" value="Unassembled WGS sequence"/>
</dbReference>